<dbReference type="EMBL" id="MK804893">
    <property type="protein sequence ID" value="QDB74117.1"/>
    <property type="molecule type" value="Genomic_DNA"/>
</dbReference>
<evidence type="ECO:0000313" key="2">
    <source>
        <dbReference type="Proteomes" id="UP000316128"/>
    </source>
</evidence>
<keyword evidence="2" id="KW-1185">Reference proteome</keyword>
<gene>
    <name evidence="1" type="ORF">2L372D_203</name>
</gene>
<accession>A0A4Y5TZV1</accession>
<evidence type="ECO:0000313" key="1">
    <source>
        <dbReference type="EMBL" id="QDB74117.1"/>
    </source>
</evidence>
<reference evidence="1 2" key="1">
    <citation type="submission" date="2019-04" db="EMBL/GenBank/DDBJ databases">
        <title>Nine Novel Phages from a Plateau Lake in Southwest China Provide Insights into Aeromonas Phage Diversity.</title>
        <authorList>
            <person name="Xiao W."/>
            <person name="Bai M."/>
            <person name="Wang Y."/>
            <person name="Cui X."/>
        </authorList>
    </citation>
    <scope>NUCLEOTIDE SEQUENCE [LARGE SCALE GENOMIC DNA]</scope>
</reference>
<name>A0A4Y5TZV1_9CAUD</name>
<sequence>MTKHLDKIVSSMTDADWLQVHVISQANLFETKFNTRIDSQEIEDVCKTVADMKLPEGVDTYIAMLFLLPSIHNDYVYTDIAKLKMQGLTLGLDMLIYVYSQFCITDGYDEQVAFIFKNCIQYTIPF</sequence>
<proteinExistence type="predicted"/>
<dbReference type="Proteomes" id="UP000316128">
    <property type="component" value="Segment"/>
</dbReference>
<protein>
    <submittedName>
        <fullName evidence="1">Uncharacterized protein</fullName>
    </submittedName>
</protein>
<organism evidence="1 2">
    <name type="scientific">Aeromonas phage 2L372D</name>
    <dbReference type="NCBI Taxonomy" id="2588097"/>
    <lineage>
        <taxon>Viruses</taxon>
        <taxon>Duplodnaviria</taxon>
        <taxon>Heunggongvirae</taxon>
        <taxon>Uroviricota</taxon>
        <taxon>Caudoviricetes</taxon>
        <taxon>Plateaulakevirus</taxon>
        <taxon>Plateaulakevirus pv2L372D</taxon>
    </lineage>
</organism>